<protein>
    <submittedName>
        <fullName evidence="2">Uncharacterized protein</fullName>
    </submittedName>
</protein>
<proteinExistence type="predicted"/>
<dbReference type="AlphaFoldDB" id="A0A5S6QF92"/>
<name>A0A5S6QF92_TRIMR</name>
<evidence type="ECO:0000313" key="2">
    <source>
        <dbReference type="WBParaSite" id="TMUE_1000005780.1"/>
    </source>
</evidence>
<keyword evidence="1" id="KW-1185">Reference proteome</keyword>
<evidence type="ECO:0000313" key="1">
    <source>
        <dbReference type="Proteomes" id="UP000046395"/>
    </source>
</evidence>
<accession>A0A5S6QF92</accession>
<dbReference type="WBParaSite" id="TMUE_1000005780.1">
    <property type="protein sequence ID" value="TMUE_1000005780.1"/>
    <property type="gene ID" value="WBGene00299357"/>
</dbReference>
<sequence>MANHSGSPPVAAKQKAARALECRKEALFAKISDILGLRYSCYLRLLKRWIYGKDPYDRLKSFVNEHFGSDSNCVPTLGR</sequence>
<reference evidence="2" key="1">
    <citation type="submission" date="2019-12" db="UniProtKB">
        <authorList>
            <consortium name="WormBaseParasite"/>
        </authorList>
    </citation>
    <scope>IDENTIFICATION</scope>
</reference>
<dbReference type="Proteomes" id="UP000046395">
    <property type="component" value="Unassembled WGS sequence"/>
</dbReference>
<organism evidence="1 2">
    <name type="scientific">Trichuris muris</name>
    <name type="common">Mouse whipworm</name>
    <dbReference type="NCBI Taxonomy" id="70415"/>
    <lineage>
        <taxon>Eukaryota</taxon>
        <taxon>Metazoa</taxon>
        <taxon>Ecdysozoa</taxon>
        <taxon>Nematoda</taxon>
        <taxon>Enoplea</taxon>
        <taxon>Dorylaimia</taxon>
        <taxon>Trichinellida</taxon>
        <taxon>Trichuridae</taxon>
        <taxon>Trichuris</taxon>
    </lineage>
</organism>